<dbReference type="FunFam" id="3.40.50.300:FF:001443">
    <property type="entry name" value="ABC transporter, ATP-binding protein"/>
    <property type="match status" value="1"/>
</dbReference>
<dbReference type="Pfam" id="PF00664">
    <property type="entry name" value="ABC_membrane"/>
    <property type="match status" value="1"/>
</dbReference>
<gene>
    <name evidence="10" type="ORF">SAMN05661053_1708</name>
</gene>
<dbReference type="CDD" id="cd07346">
    <property type="entry name" value="ABC_6TM_exporters"/>
    <property type="match status" value="1"/>
</dbReference>
<dbReference type="Gene3D" id="1.20.1560.10">
    <property type="entry name" value="ABC transporter type 1, transmembrane domain"/>
    <property type="match status" value="1"/>
</dbReference>
<feature type="transmembrane region" description="Helical" evidence="7">
    <location>
        <begin position="20"/>
        <end position="41"/>
    </location>
</feature>
<dbReference type="Gene3D" id="3.40.50.300">
    <property type="entry name" value="P-loop containing nucleotide triphosphate hydrolases"/>
    <property type="match status" value="1"/>
</dbReference>
<feature type="transmembrane region" description="Helical" evidence="7">
    <location>
        <begin position="166"/>
        <end position="182"/>
    </location>
</feature>
<dbReference type="EMBL" id="UHJL01000002">
    <property type="protein sequence ID" value="SUQ24312.1"/>
    <property type="molecule type" value="Genomic_DNA"/>
</dbReference>
<keyword evidence="3" id="KW-0547">Nucleotide-binding</keyword>
<feature type="domain" description="ABC transporter" evidence="8">
    <location>
        <begin position="337"/>
        <end position="571"/>
    </location>
</feature>
<feature type="transmembrane region" description="Helical" evidence="7">
    <location>
        <begin position="281"/>
        <end position="308"/>
    </location>
</feature>
<feature type="transmembrane region" description="Helical" evidence="7">
    <location>
        <begin position="247"/>
        <end position="269"/>
    </location>
</feature>
<dbReference type="PROSITE" id="PS00211">
    <property type="entry name" value="ABC_TRANSPORTER_1"/>
    <property type="match status" value="1"/>
</dbReference>
<protein>
    <submittedName>
        <fullName evidence="10">ATP-binding cassette, subfamily B</fullName>
    </submittedName>
</protein>
<dbReference type="GO" id="GO:0005886">
    <property type="term" value="C:plasma membrane"/>
    <property type="evidence" value="ECO:0007669"/>
    <property type="project" value="UniProtKB-SubCell"/>
</dbReference>
<evidence type="ECO:0000256" key="3">
    <source>
        <dbReference type="ARBA" id="ARBA00022741"/>
    </source>
</evidence>
<dbReference type="PANTHER" id="PTHR43394:SF1">
    <property type="entry name" value="ATP-BINDING CASSETTE SUB-FAMILY B MEMBER 10, MITOCHONDRIAL"/>
    <property type="match status" value="1"/>
</dbReference>
<keyword evidence="6 7" id="KW-0472">Membrane</keyword>
<dbReference type="SUPFAM" id="SSF90123">
    <property type="entry name" value="ABC transporter transmembrane region"/>
    <property type="match status" value="1"/>
</dbReference>
<dbReference type="InterPro" id="IPR039421">
    <property type="entry name" value="Type_1_exporter"/>
</dbReference>
<evidence type="ECO:0000259" key="9">
    <source>
        <dbReference type="PROSITE" id="PS50929"/>
    </source>
</evidence>
<organism evidence="10 11">
    <name type="scientific">Fibrobacter succinogenes</name>
    <name type="common">Bacteroides succinogenes</name>
    <dbReference type="NCBI Taxonomy" id="833"/>
    <lineage>
        <taxon>Bacteria</taxon>
        <taxon>Pseudomonadati</taxon>
        <taxon>Fibrobacterota</taxon>
        <taxon>Fibrobacteria</taxon>
        <taxon>Fibrobacterales</taxon>
        <taxon>Fibrobacteraceae</taxon>
        <taxon>Fibrobacter</taxon>
    </lineage>
</organism>
<dbReference type="InterPro" id="IPR011527">
    <property type="entry name" value="ABC1_TM_dom"/>
</dbReference>
<dbReference type="SUPFAM" id="SSF52540">
    <property type="entry name" value="P-loop containing nucleoside triphosphate hydrolases"/>
    <property type="match status" value="1"/>
</dbReference>
<accession>A0A380S522</accession>
<dbReference type="PROSITE" id="PS50929">
    <property type="entry name" value="ABC_TM1F"/>
    <property type="match status" value="1"/>
</dbReference>
<dbReference type="Pfam" id="PF00005">
    <property type="entry name" value="ABC_tran"/>
    <property type="match status" value="1"/>
</dbReference>
<keyword evidence="5 7" id="KW-1133">Transmembrane helix</keyword>
<evidence type="ECO:0000313" key="10">
    <source>
        <dbReference type="EMBL" id="SUQ24312.1"/>
    </source>
</evidence>
<sequence length="575" mass="64898">MYNWIKNRFVLSDEGTKTFIKGVFWTTWHYLSLMLPLSFVFLFLKEFMAKMQNPSAEPHNFWIYIAIAVVIYLVMYFIYALSYDSTYESVYSECKKRRITLAEKLRKLPLAFFGKKDLSDLTSTIMNDVNALEMIFSHAVPEIFAVAAMLVICAVALIIYNPVMAAALLWVAPFAGLLIYLSRKLQFKNFKHTYNAARVITEDIQESLENIQEIKSYCEEESVCKALDDHSKFYEHSQIKGEFMSGVILNGAQIFLKLGLASVLIFGSILLAQDKLSVFDYLVYIVCASTIYSPIYLVLNNITELFFLDVRLKRFKEMDDMEVQRGSTKFEPADYDIEFKNVDFYYNEEKQVLKKVSFTAKQGEITALVGPSGSGKTTAAKLAARFWDIQGGTITLGGQDISRIDPETLLKNFSIVFQDVVLFNTSIRDNIRIGKRDATDEEILRAAKLANCDDFVQKLPQGYDTVIGENGDTLSGGERQRISIARAILKDAPIVLLDEATASLDVENESKIQQSISKLVQNKTVIIIAHRMRTIANADKVVVLQNGQVVETGSPAELKAKGGLFGKMLKLQEVN</sequence>
<feature type="transmembrane region" description="Helical" evidence="7">
    <location>
        <begin position="61"/>
        <end position="81"/>
    </location>
</feature>
<evidence type="ECO:0000256" key="6">
    <source>
        <dbReference type="ARBA" id="ARBA00023136"/>
    </source>
</evidence>
<dbReference type="GO" id="GO:0005524">
    <property type="term" value="F:ATP binding"/>
    <property type="evidence" value="ECO:0007669"/>
    <property type="project" value="UniProtKB-KW"/>
</dbReference>
<dbReference type="GO" id="GO:0015421">
    <property type="term" value="F:ABC-type oligopeptide transporter activity"/>
    <property type="evidence" value="ECO:0007669"/>
    <property type="project" value="TreeGrafter"/>
</dbReference>
<dbReference type="InterPro" id="IPR003439">
    <property type="entry name" value="ABC_transporter-like_ATP-bd"/>
</dbReference>
<dbReference type="RefSeq" id="WP_109572838.1">
    <property type="nucleotide sequence ID" value="NZ_UHJL01000002.1"/>
</dbReference>
<evidence type="ECO:0000256" key="2">
    <source>
        <dbReference type="ARBA" id="ARBA00022692"/>
    </source>
</evidence>
<dbReference type="InterPro" id="IPR027417">
    <property type="entry name" value="P-loop_NTPase"/>
</dbReference>
<reference evidence="10 11" key="1">
    <citation type="submission" date="2017-08" db="EMBL/GenBank/DDBJ databases">
        <authorList>
            <person name="de Groot N.N."/>
        </authorList>
    </citation>
    <scope>NUCLEOTIDE SEQUENCE [LARGE SCALE GENOMIC DNA]</scope>
    <source>
        <strain evidence="10 11">HM2</strain>
    </source>
</reference>
<evidence type="ECO:0000313" key="11">
    <source>
        <dbReference type="Proteomes" id="UP000255423"/>
    </source>
</evidence>
<evidence type="ECO:0000256" key="7">
    <source>
        <dbReference type="SAM" id="Phobius"/>
    </source>
</evidence>
<evidence type="ECO:0000256" key="4">
    <source>
        <dbReference type="ARBA" id="ARBA00022840"/>
    </source>
</evidence>
<feature type="transmembrane region" description="Helical" evidence="7">
    <location>
        <begin position="143"/>
        <end position="160"/>
    </location>
</feature>
<dbReference type="PANTHER" id="PTHR43394">
    <property type="entry name" value="ATP-DEPENDENT PERMEASE MDL1, MITOCHONDRIAL"/>
    <property type="match status" value="1"/>
</dbReference>
<dbReference type="InterPro" id="IPR003593">
    <property type="entry name" value="AAA+_ATPase"/>
</dbReference>
<dbReference type="PROSITE" id="PS50893">
    <property type="entry name" value="ABC_TRANSPORTER_2"/>
    <property type="match status" value="1"/>
</dbReference>
<evidence type="ECO:0000259" key="8">
    <source>
        <dbReference type="PROSITE" id="PS50893"/>
    </source>
</evidence>
<proteinExistence type="predicted"/>
<keyword evidence="2 7" id="KW-0812">Transmembrane</keyword>
<dbReference type="AlphaFoldDB" id="A0A380S522"/>
<feature type="domain" description="ABC transmembrane type-1" evidence="9">
    <location>
        <begin position="39"/>
        <end position="305"/>
    </location>
</feature>
<evidence type="ECO:0000256" key="1">
    <source>
        <dbReference type="ARBA" id="ARBA00004651"/>
    </source>
</evidence>
<evidence type="ECO:0000256" key="5">
    <source>
        <dbReference type="ARBA" id="ARBA00022989"/>
    </source>
</evidence>
<dbReference type="Proteomes" id="UP000255423">
    <property type="component" value="Unassembled WGS sequence"/>
</dbReference>
<dbReference type="GO" id="GO:0016887">
    <property type="term" value="F:ATP hydrolysis activity"/>
    <property type="evidence" value="ECO:0007669"/>
    <property type="project" value="InterPro"/>
</dbReference>
<dbReference type="InterPro" id="IPR036640">
    <property type="entry name" value="ABC1_TM_sf"/>
</dbReference>
<dbReference type="InterPro" id="IPR017871">
    <property type="entry name" value="ABC_transporter-like_CS"/>
</dbReference>
<name>A0A380S522_FIBSU</name>
<keyword evidence="4 10" id="KW-0067">ATP-binding</keyword>
<dbReference type="SMART" id="SM00382">
    <property type="entry name" value="AAA"/>
    <property type="match status" value="1"/>
</dbReference>
<comment type="subcellular location">
    <subcellularLocation>
        <location evidence="1">Cell membrane</location>
        <topology evidence="1">Multi-pass membrane protein</topology>
    </subcellularLocation>
</comment>